<keyword evidence="2 4" id="KW-0808">Transferase</keyword>
<dbReference type="SUPFAM" id="SSF110738">
    <property type="entry name" value="Glycerate kinase I"/>
    <property type="match status" value="1"/>
</dbReference>
<accession>A0ABW4SM19</accession>
<gene>
    <name evidence="5" type="ORF">ACFSFY_15715</name>
</gene>
<dbReference type="InterPro" id="IPR018193">
    <property type="entry name" value="Glyc_kinase_flavodox-like_fold"/>
</dbReference>
<comment type="similarity">
    <text evidence="1 4">Belongs to the glycerate kinase type-1 family.</text>
</comment>
<keyword evidence="6" id="KW-1185">Reference proteome</keyword>
<dbReference type="PANTHER" id="PTHR21599">
    <property type="entry name" value="GLYCERATE KINASE"/>
    <property type="match status" value="1"/>
</dbReference>
<dbReference type="Pfam" id="PF02595">
    <property type="entry name" value="Gly_kinase"/>
    <property type="match status" value="1"/>
</dbReference>
<dbReference type="InterPro" id="IPR018197">
    <property type="entry name" value="Glycerate_kinase_RE-like"/>
</dbReference>
<dbReference type="InterPro" id="IPR036129">
    <property type="entry name" value="Glycerate_kinase_sf"/>
</dbReference>
<comment type="caution">
    <text evidence="5">The sequence shown here is derived from an EMBL/GenBank/DDBJ whole genome shotgun (WGS) entry which is preliminary data.</text>
</comment>
<reference evidence="6" key="1">
    <citation type="journal article" date="2019" name="Int. J. Syst. Evol. Microbiol.">
        <title>The Global Catalogue of Microorganisms (GCM) 10K type strain sequencing project: providing services to taxonomists for standard genome sequencing and annotation.</title>
        <authorList>
            <consortium name="The Broad Institute Genomics Platform"/>
            <consortium name="The Broad Institute Genome Sequencing Center for Infectious Disease"/>
            <person name="Wu L."/>
            <person name="Ma J."/>
        </authorList>
    </citation>
    <scope>NUCLEOTIDE SEQUENCE [LARGE SCALE GENOMIC DNA]</scope>
    <source>
        <strain evidence="6">CGMCC 4.7177</strain>
    </source>
</reference>
<dbReference type="Proteomes" id="UP001597218">
    <property type="component" value="Unassembled WGS sequence"/>
</dbReference>
<evidence type="ECO:0000256" key="1">
    <source>
        <dbReference type="ARBA" id="ARBA00006284"/>
    </source>
</evidence>
<dbReference type="Gene3D" id="3.90.1510.10">
    <property type="entry name" value="Glycerate kinase, domain 2"/>
    <property type="match status" value="1"/>
</dbReference>
<sequence>MKVIIIPDSFKGSLTASQAAKAMAEGLCEYDPSITTVLLSGADGGEGTMKSLVEATDGHTKSVLVLDPLGRKREAEYGVLGDGETCVIELAEASGLLLLSETERNPLMTTSFGTGELILDALDAGFRKFIIGLGGSATNDGGMGMLRALGMKFRNKEGFEIPGGGGALSELMEIDSTEFDKRILTSEFIIACDVENPFVGPDGASAVFGPQKGATPEMVETLDGNLRKFANLVKDCTGISLHNKKGAGAAGGAGGAFQAFFQGQMKQGIEVVLDAISFEKHIQNADLILTGEGKTDIQTLSGKTPFGIAKVAKEKEIPVILISGTLEKSCKKDLSHIFTELHSITDEQISSEESMNDAYRLLRMKTWYVMEEYFKGK</sequence>
<dbReference type="PANTHER" id="PTHR21599:SF0">
    <property type="entry name" value="GLYCERATE KINASE"/>
    <property type="match status" value="1"/>
</dbReference>
<protein>
    <submittedName>
        <fullName evidence="5">Glycerate kinase</fullName>
    </submittedName>
</protein>
<dbReference type="Gene3D" id="3.40.50.10350">
    <property type="entry name" value="Glycerate kinase, domain 1"/>
    <property type="match status" value="1"/>
</dbReference>
<dbReference type="NCBIfam" id="TIGR00045">
    <property type="entry name" value="glycerate kinase"/>
    <property type="match status" value="1"/>
</dbReference>
<dbReference type="EMBL" id="JBHUGI010000035">
    <property type="protein sequence ID" value="MFD1929489.1"/>
    <property type="molecule type" value="Genomic_DNA"/>
</dbReference>
<dbReference type="GO" id="GO:0016301">
    <property type="term" value="F:kinase activity"/>
    <property type="evidence" value="ECO:0007669"/>
    <property type="project" value="UniProtKB-KW"/>
</dbReference>
<evidence type="ECO:0000256" key="4">
    <source>
        <dbReference type="PIRNR" id="PIRNR006078"/>
    </source>
</evidence>
<evidence type="ECO:0000313" key="5">
    <source>
        <dbReference type="EMBL" id="MFD1929489.1"/>
    </source>
</evidence>
<name>A0ABW4SM19_9BACL</name>
<keyword evidence="3 4" id="KW-0418">Kinase</keyword>
<organism evidence="5 6">
    <name type="scientific">Sporosarcina siberiensis</name>
    <dbReference type="NCBI Taxonomy" id="1365606"/>
    <lineage>
        <taxon>Bacteria</taxon>
        <taxon>Bacillati</taxon>
        <taxon>Bacillota</taxon>
        <taxon>Bacilli</taxon>
        <taxon>Bacillales</taxon>
        <taxon>Caryophanaceae</taxon>
        <taxon>Sporosarcina</taxon>
    </lineage>
</organism>
<evidence type="ECO:0000256" key="2">
    <source>
        <dbReference type="ARBA" id="ARBA00022679"/>
    </source>
</evidence>
<dbReference type="InterPro" id="IPR004381">
    <property type="entry name" value="Glycerate_kinase"/>
</dbReference>
<proteinExistence type="inferred from homology"/>
<evidence type="ECO:0000313" key="6">
    <source>
        <dbReference type="Proteomes" id="UP001597218"/>
    </source>
</evidence>
<dbReference type="PIRSF" id="PIRSF006078">
    <property type="entry name" value="GlxK"/>
    <property type="match status" value="1"/>
</dbReference>
<dbReference type="RefSeq" id="WP_381539678.1">
    <property type="nucleotide sequence ID" value="NZ_JBHUGI010000035.1"/>
</dbReference>
<evidence type="ECO:0000256" key="3">
    <source>
        <dbReference type="ARBA" id="ARBA00022777"/>
    </source>
</evidence>